<accession>A0A318SZL4</accession>
<dbReference type="InterPro" id="IPR016040">
    <property type="entry name" value="NAD(P)-bd_dom"/>
</dbReference>
<organism evidence="2 3">
    <name type="scientific">Pseudoroseicyclus aestuarii</name>
    <dbReference type="NCBI Taxonomy" id="1795041"/>
    <lineage>
        <taxon>Bacteria</taxon>
        <taxon>Pseudomonadati</taxon>
        <taxon>Pseudomonadota</taxon>
        <taxon>Alphaproteobacteria</taxon>
        <taxon>Rhodobacterales</taxon>
        <taxon>Paracoccaceae</taxon>
        <taxon>Pseudoroseicyclus</taxon>
    </lineage>
</organism>
<dbReference type="AlphaFoldDB" id="A0A318SZL4"/>
<dbReference type="SUPFAM" id="SSF51735">
    <property type="entry name" value="NAD(P)-binding Rossmann-fold domains"/>
    <property type="match status" value="1"/>
</dbReference>
<dbReference type="Gene3D" id="3.40.50.720">
    <property type="entry name" value="NAD(P)-binding Rossmann-like Domain"/>
    <property type="match status" value="1"/>
</dbReference>
<dbReference type="InterPro" id="IPR051783">
    <property type="entry name" value="NAD(P)-dependent_oxidoreduct"/>
</dbReference>
<proteinExistence type="predicted"/>
<evidence type="ECO:0000259" key="1">
    <source>
        <dbReference type="Pfam" id="PF13460"/>
    </source>
</evidence>
<dbReference type="Proteomes" id="UP000248311">
    <property type="component" value="Unassembled WGS sequence"/>
</dbReference>
<dbReference type="Pfam" id="PF13460">
    <property type="entry name" value="NAD_binding_10"/>
    <property type="match status" value="1"/>
</dbReference>
<comment type="caution">
    <text evidence="2">The sequence shown here is derived from an EMBL/GenBank/DDBJ whole genome shotgun (WGS) entry which is preliminary data.</text>
</comment>
<dbReference type="EMBL" id="QJTE01000001">
    <property type="protein sequence ID" value="PYE85866.1"/>
    <property type="molecule type" value="Genomic_DNA"/>
</dbReference>
<dbReference type="InterPro" id="IPR036291">
    <property type="entry name" value="NAD(P)-bd_dom_sf"/>
</dbReference>
<reference evidence="2 3" key="1">
    <citation type="submission" date="2018-06" db="EMBL/GenBank/DDBJ databases">
        <title>Genomic Encyclopedia of Type Strains, Phase III (KMG-III): the genomes of soil and plant-associated and newly described type strains.</title>
        <authorList>
            <person name="Whitman W."/>
        </authorList>
    </citation>
    <scope>NUCLEOTIDE SEQUENCE [LARGE SCALE GENOMIC DNA]</scope>
    <source>
        <strain evidence="2 3">CECT 9025</strain>
    </source>
</reference>
<keyword evidence="3" id="KW-1185">Reference proteome</keyword>
<dbReference type="CDD" id="cd05262">
    <property type="entry name" value="SDR_a7"/>
    <property type="match status" value="1"/>
</dbReference>
<dbReference type="GO" id="GO:0004029">
    <property type="term" value="F:aldehyde dehydrogenase (NAD+) activity"/>
    <property type="evidence" value="ECO:0007669"/>
    <property type="project" value="TreeGrafter"/>
</dbReference>
<sequence length="295" mass="31066">MRVFLTGASGWIGSMIARDLLAAGHSVTGLTSKPGKAEALGAAGVTPLVGTLQDTHVLRRGAEDAEGIIHTAFGLDISRIADLAAEDAAAIETFGEVFAGSSRPIVVTSGFLNVTGGKTLEDERPEVLPDFPRASEQTAFALAGRGVHASVVRNPRSVHGQGEKHGFVPMLAAVARDKGVSAYIGEGQQMWPAVHRLDAARLYRLALERGARGEAYHAVAEEGVPFRDIADAIGRQLGLPAVSLTPEEAEAHFGPLAIWVANHGPASNAWTRETLGWHPEQPGIVEDVEQPGYLG</sequence>
<name>A0A318SZL4_9RHOB</name>
<dbReference type="PANTHER" id="PTHR48079:SF6">
    <property type="entry name" value="NAD(P)-BINDING DOMAIN-CONTAINING PROTEIN-RELATED"/>
    <property type="match status" value="1"/>
</dbReference>
<evidence type="ECO:0000313" key="3">
    <source>
        <dbReference type="Proteomes" id="UP000248311"/>
    </source>
</evidence>
<gene>
    <name evidence="2" type="ORF">DFP88_101540</name>
</gene>
<dbReference type="GO" id="GO:0005737">
    <property type="term" value="C:cytoplasm"/>
    <property type="evidence" value="ECO:0007669"/>
    <property type="project" value="TreeGrafter"/>
</dbReference>
<feature type="domain" description="NAD(P)-binding" evidence="1">
    <location>
        <begin position="7"/>
        <end position="113"/>
    </location>
</feature>
<dbReference type="OrthoDB" id="9787292at2"/>
<evidence type="ECO:0000313" key="2">
    <source>
        <dbReference type="EMBL" id="PYE85866.1"/>
    </source>
</evidence>
<dbReference type="PANTHER" id="PTHR48079">
    <property type="entry name" value="PROTEIN YEEZ"/>
    <property type="match status" value="1"/>
</dbReference>
<dbReference type="RefSeq" id="WP_110812878.1">
    <property type="nucleotide sequence ID" value="NZ_QJTE01000001.1"/>
</dbReference>
<protein>
    <submittedName>
        <fullName evidence="2">Nucleoside-diphosphate-sugar epimerase</fullName>
    </submittedName>
</protein>